<name>A0A146KF01_9EUKA</name>
<feature type="non-terminal residue" evidence="2">
    <location>
        <position position="212"/>
    </location>
</feature>
<gene>
    <name evidence="2" type="ORF">TPC1_12467</name>
</gene>
<feature type="coiled-coil region" evidence="1">
    <location>
        <begin position="26"/>
        <end position="53"/>
    </location>
</feature>
<accession>A0A146KF01</accession>
<protein>
    <submittedName>
        <fullName evidence="2">Uncharacterized protein</fullName>
    </submittedName>
</protein>
<evidence type="ECO:0000313" key="2">
    <source>
        <dbReference type="EMBL" id="JAP94768.1"/>
    </source>
</evidence>
<dbReference type="AlphaFoldDB" id="A0A146KF01"/>
<keyword evidence="1" id="KW-0175">Coiled coil</keyword>
<dbReference type="Gene3D" id="6.10.140.1070">
    <property type="match status" value="1"/>
</dbReference>
<reference evidence="2" key="1">
    <citation type="submission" date="2015-07" db="EMBL/GenBank/DDBJ databases">
        <title>Adaptation to a free-living lifestyle via gene acquisitions in the diplomonad Trepomonas sp. PC1.</title>
        <authorList>
            <person name="Xu F."/>
            <person name="Jerlstrom-Hultqvist J."/>
            <person name="Kolisko M."/>
            <person name="Simpson A.G.B."/>
            <person name="Roger A.J."/>
            <person name="Svard S.G."/>
            <person name="Andersson J.O."/>
        </authorList>
    </citation>
    <scope>NUCLEOTIDE SEQUENCE</scope>
    <source>
        <strain evidence="2">PC1</strain>
    </source>
</reference>
<dbReference type="EMBL" id="GDID01001838">
    <property type="protein sequence ID" value="JAP94768.1"/>
    <property type="molecule type" value="Transcribed_RNA"/>
</dbReference>
<organism evidence="2">
    <name type="scientific">Trepomonas sp. PC1</name>
    <dbReference type="NCBI Taxonomy" id="1076344"/>
    <lineage>
        <taxon>Eukaryota</taxon>
        <taxon>Metamonada</taxon>
        <taxon>Diplomonadida</taxon>
        <taxon>Hexamitidae</taxon>
        <taxon>Hexamitinae</taxon>
        <taxon>Trepomonas</taxon>
    </lineage>
</organism>
<evidence type="ECO:0000256" key="1">
    <source>
        <dbReference type="SAM" id="Coils"/>
    </source>
</evidence>
<proteinExistence type="predicted"/>
<feature type="non-terminal residue" evidence="2">
    <location>
        <position position="1"/>
    </location>
</feature>
<sequence length="212" mass="25206">KIQEAIAKIDQEVKITQVNKATEYHLGQLRSKHSKLTKQLEQLKNTKPKHQSNSSKQVKNQTMPNDLLMQMELMQLENYEPIYQQLLFDPIQSRTEKLKEIRSFQNIQQEVAMYLCKFDIDTAEIAKSQSLICYSSYNNDERREHLTKTLLPFLLQTAQKMFTKQFNGKLRQLLVKGLFVFLSFDHEYKQELQQLFGQIEENNFLQPEMKIW</sequence>